<keyword evidence="7" id="KW-1185">Reference proteome</keyword>
<dbReference type="RefSeq" id="WP_197114390.1">
    <property type="nucleotide sequence ID" value="NZ_JACBXQ010000001.1"/>
</dbReference>
<dbReference type="PANTHER" id="PTHR32502">
    <property type="entry name" value="N-ACETYLGALACTOSAMINE PERMEASE II COMPONENT-RELATED"/>
    <property type="match status" value="1"/>
</dbReference>
<evidence type="ECO:0000256" key="2">
    <source>
        <dbReference type="ARBA" id="ARBA00022737"/>
    </source>
</evidence>
<comment type="similarity">
    <text evidence="1">Belongs to the SIS family. AgaS subfamily.</text>
</comment>
<dbReference type="InterPro" id="IPR046348">
    <property type="entry name" value="SIS_dom_sf"/>
</dbReference>
<comment type="caution">
    <text evidence="6">The sequence shown here is derived from an EMBL/GenBank/DDBJ whole genome shotgun (WGS) entry which is preliminary data.</text>
</comment>
<dbReference type="CDD" id="cd05008">
    <property type="entry name" value="SIS_GlmS_GlmD_1"/>
    <property type="match status" value="1"/>
</dbReference>
<evidence type="ECO:0000256" key="4">
    <source>
        <dbReference type="ARBA" id="ARBA00029292"/>
    </source>
</evidence>
<gene>
    <name evidence="6" type="ORF">HZY91_02580</name>
</gene>
<dbReference type="Proteomes" id="UP000721415">
    <property type="component" value="Unassembled WGS sequence"/>
</dbReference>
<keyword evidence="3" id="KW-0378">Hydrolase</keyword>
<evidence type="ECO:0000256" key="3">
    <source>
        <dbReference type="ARBA" id="ARBA00022801"/>
    </source>
</evidence>
<sequence>MFNYSKDKLEALGANVTTEEIKQQPELWMEVIENYRENEEQIQHFIDQIQSKHDHLRVIFAGAGTSAFVGEAVQPYLSKVHENSSITFEAIPTTEIVAKPRNYFFKDQPTLLVSFARSGNSPESLKTVELAEAIIDDLYHLSITCNPEGKLATQANTANHLLILQPERSNDKGFAMTSSYTCMLLTSLLIFDQNDLATKQAYIEQMVAMAEDIFGRYEQIEEIVQLDFERVVYLGAGSLFGLAHEAQLKLLELTAGQIATLYETPLGFRHGPKSFINDKTLVLLFNSNDDYADLYDSDLLNEVYHDQIAQEVLSLSVGKNEKHEAKQFVLDEKFKALPDAYLVLPYVIWAQIFAVMTAIKVGNTPDTPSASGTVNRVVKGVILHPFENN</sequence>
<dbReference type="EMBL" id="JACBXQ010000001">
    <property type="protein sequence ID" value="MBG9985776.1"/>
    <property type="molecule type" value="Genomic_DNA"/>
</dbReference>
<evidence type="ECO:0000259" key="5">
    <source>
        <dbReference type="PROSITE" id="PS51464"/>
    </source>
</evidence>
<dbReference type="InterPro" id="IPR001347">
    <property type="entry name" value="SIS_dom"/>
</dbReference>
<reference evidence="6 7" key="1">
    <citation type="submission" date="2020-07" db="EMBL/GenBank/DDBJ databases">
        <title>Facklamia lactis sp. nov., isolated from raw milk.</title>
        <authorList>
            <person name="Doll E.V."/>
            <person name="Huptas C."/>
            <person name="Staib L."/>
            <person name="Wenning M."/>
            <person name="Scherer S."/>
        </authorList>
    </citation>
    <scope>NUCLEOTIDE SEQUENCE [LARGE SCALE GENOMIC DNA]</scope>
    <source>
        <strain evidence="6 7">DSM 111018</strain>
    </source>
</reference>
<proteinExistence type="inferred from homology"/>
<dbReference type="SUPFAM" id="SSF53697">
    <property type="entry name" value="SIS domain"/>
    <property type="match status" value="1"/>
</dbReference>
<comment type="catalytic activity">
    <reaction evidence="4">
        <text>D-galactosamine 6-phosphate + H2O = D-tagatopyranose 1-phosphate + NH4(+)</text>
        <dbReference type="Rhea" id="RHEA:47680"/>
        <dbReference type="ChEBI" id="CHEBI:15377"/>
        <dbReference type="ChEBI" id="CHEBI:28938"/>
        <dbReference type="ChEBI" id="CHEBI:71674"/>
        <dbReference type="ChEBI" id="CHEBI:138150"/>
    </reaction>
</comment>
<keyword evidence="2" id="KW-0677">Repeat</keyword>
<evidence type="ECO:0000313" key="6">
    <source>
        <dbReference type="EMBL" id="MBG9985776.1"/>
    </source>
</evidence>
<dbReference type="Pfam" id="PF01380">
    <property type="entry name" value="SIS"/>
    <property type="match status" value="1"/>
</dbReference>
<feature type="domain" description="SIS" evidence="5">
    <location>
        <begin position="45"/>
        <end position="216"/>
    </location>
</feature>
<dbReference type="PANTHER" id="PTHR32502:SF3">
    <property type="entry name" value="D-GALACTOSAMINE-6-PHOSPHATE DEAMINASE AGAS-RELATED"/>
    <property type="match status" value="1"/>
</dbReference>
<dbReference type="CDD" id="cd05010">
    <property type="entry name" value="SIS_AgaS_like"/>
    <property type="match status" value="1"/>
</dbReference>
<organism evidence="6 7">
    <name type="scientific">Facklamia lactis</name>
    <dbReference type="NCBI Taxonomy" id="2749967"/>
    <lineage>
        <taxon>Bacteria</taxon>
        <taxon>Bacillati</taxon>
        <taxon>Bacillota</taxon>
        <taxon>Bacilli</taxon>
        <taxon>Lactobacillales</taxon>
        <taxon>Aerococcaceae</taxon>
        <taxon>Facklamia</taxon>
    </lineage>
</organism>
<evidence type="ECO:0000313" key="7">
    <source>
        <dbReference type="Proteomes" id="UP000721415"/>
    </source>
</evidence>
<protein>
    <submittedName>
        <fullName evidence="6">SIS domain-containing protein</fullName>
    </submittedName>
</protein>
<evidence type="ECO:0000256" key="1">
    <source>
        <dbReference type="ARBA" id="ARBA00007748"/>
    </source>
</evidence>
<dbReference type="InterPro" id="IPR035466">
    <property type="entry name" value="GlmS/AgaS_SIS"/>
</dbReference>
<dbReference type="InterPro" id="IPR050303">
    <property type="entry name" value="GatZ_KbaZ_carbometab"/>
</dbReference>
<dbReference type="Gene3D" id="3.40.50.10490">
    <property type="entry name" value="Glucose-6-phosphate isomerase like protein, domain 1"/>
    <property type="match status" value="2"/>
</dbReference>
<dbReference type="InterPro" id="IPR035464">
    <property type="entry name" value="SIS_AgaS"/>
</dbReference>
<name>A0ABS0LNP1_9LACT</name>
<dbReference type="PROSITE" id="PS51464">
    <property type="entry name" value="SIS"/>
    <property type="match status" value="1"/>
</dbReference>
<accession>A0ABS0LNP1</accession>